<dbReference type="AlphaFoldDB" id="A0A2R8BE10"/>
<dbReference type="PROSITE" id="PS51779">
    <property type="entry name" value="POTRA"/>
    <property type="match status" value="3"/>
</dbReference>
<organism evidence="11 12">
    <name type="scientific">Ascidiaceihabitans donghaensis</name>
    <dbReference type="NCBI Taxonomy" id="1510460"/>
    <lineage>
        <taxon>Bacteria</taxon>
        <taxon>Pseudomonadati</taxon>
        <taxon>Pseudomonadota</taxon>
        <taxon>Alphaproteobacteria</taxon>
        <taxon>Rhodobacterales</taxon>
        <taxon>Paracoccaceae</taxon>
        <taxon>Ascidiaceihabitans</taxon>
    </lineage>
</organism>
<keyword evidence="12" id="KW-1185">Reference proteome</keyword>
<comment type="similarity">
    <text evidence="8">Belongs to the BamA family.</text>
</comment>
<sequence length="793" mass="88437">MSEEWVTTMRLGSSSGRFQMHKNYNVMGRVLRACLILSFLSVAWVLQTAQAEAQNYRFGNIVIDGNARIGDAAILSQAGIARGKTVSAGQLNDAFQKLQNSGLFESVEIVPVGNTLRIVVVEYPTINRISFEGNRRIKDEALSALVTSAVRRAFNPTTAEKDAAAIAEAYSSDGRLAARVSPRIIRRSDNRVDLVFEIFEGDVVEIERLSFVGNRVYSDRRLRRVLDTKQAGIFRTLIRKDTFVADRIEFDKQVLQDFYFSRGYVDFRTNSVNAELAEERDGYFIVFNVQEGQQFSFGEITTVSELSEVDSDDYQSVIKVRPGVTYSPTLVENEISRMERLAIRQGVNFLRVEPRISRNDRDLTLDIEFVLTRGPRVFVERIDIEGNTTTLDQVIRRQFRVAEGDPFNPREIRESAERIRALDFFETAQVNAREGSSPDQIIVDVDVEEKPTGSLNFGGSFSASSGFGLAISFQERNFVGRGQQLTLSFSTAEESEQYGFNFVEPAFLGRDVAFGLRLDYRETDSDNLTFGTERILFRPSLTFPISEYGRLQLRYTASQSSMVAQSGVTASPVIDREIASGDQFTSAVGFEYTYDTRTASGVADGGVFIQVGSDIAGFGGDNEYIKSTFRIASQRLIFNNDIKLSTSIEGGALAWRGGTNRTDDRFILSQTNIRGFESGGIGPRDIGSPGRDTLGGNYYVAARIEAEFPLGLPEEYGIRGAVFYDVANLWNLNSVNASGSTLAGETGSFRHVIGFSILWDTPVGPLRFNFTDAIRKEEFDREQKFDLTLSTTF</sequence>
<dbReference type="Gene3D" id="3.10.20.310">
    <property type="entry name" value="membrane protein fhac"/>
    <property type="match status" value="5"/>
</dbReference>
<evidence type="ECO:0000313" key="12">
    <source>
        <dbReference type="Proteomes" id="UP000244880"/>
    </source>
</evidence>
<evidence type="ECO:0000256" key="6">
    <source>
        <dbReference type="ARBA" id="ARBA00023136"/>
    </source>
</evidence>
<feature type="domain" description="POTRA" evidence="10">
    <location>
        <begin position="56"/>
        <end position="123"/>
    </location>
</feature>
<dbReference type="GO" id="GO:0009279">
    <property type="term" value="C:cell outer membrane"/>
    <property type="evidence" value="ECO:0007669"/>
    <property type="project" value="UniProtKB-SubCell"/>
</dbReference>
<evidence type="ECO:0000256" key="4">
    <source>
        <dbReference type="ARBA" id="ARBA00022729"/>
    </source>
</evidence>
<proteinExistence type="inferred from homology"/>
<accession>A0A2R8BE10</accession>
<evidence type="ECO:0000313" key="11">
    <source>
        <dbReference type="EMBL" id="SPH21284.1"/>
    </source>
</evidence>
<comment type="subcellular location">
    <subcellularLocation>
        <location evidence="8">Cell outer membrane</location>
    </subcellularLocation>
    <subcellularLocation>
        <location evidence="1">Membrane</location>
    </subcellularLocation>
</comment>
<dbReference type="HAMAP" id="MF_01430">
    <property type="entry name" value="OM_assembly_BamA"/>
    <property type="match status" value="1"/>
</dbReference>
<keyword evidence="5 8" id="KW-0677">Repeat</keyword>
<name>A0A2R8BE10_9RHOB</name>
<evidence type="ECO:0000256" key="1">
    <source>
        <dbReference type="ARBA" id="ARBA00004370"/>
    </source>
</evidence>
<evidence type="ECO:0000256" key="7">
    <source>
        <dbReference type="ARBA" id="ARBA00023237"/>
    </source>
</evidence>
<evidence type="ECO:0000256" key="9">
    <source>
        <dbReference type="NCBIfam" id="TIGR03303"/>
    </source>
</evidence>
<protein>
    <recommendedName>
        <fullName evidence="8 9">Outer membrane protein assembly factor BamA</fullName>
    </recommendedName>
</protein>
<dbReference type="EMBL" id="OMOR01000001">
    <property type="protein sequence ID" value="SPH21284.1"/>
    <property type="molecule type" value="Genomic_DNA"/>
</dbReference>
<dbReference type="Proteomes" id="UP000244880">
    <property type="component" value="Unassembled WGS sequence"/>
</dbReference>
<evidence type="ECO:0000256" key="8">
    <source>
        <dbReference type="HAMAP-Rule" id="MF_01430"/>
    </source>
</evidence>
<dbReference type="NCBIfam" id="TIGR03303">
    <property type="entry name" value="OM_YaeT"/>
    <property type="match status" value="1"/>
</dbReference>
<evidence type="ECO:0000256" key="5">
    <source>
        <dbReference type="ARBA" id="ARBA00022737"/>
    </source>
</evidence>
<keyword evidence="6 8" id="KW-0472">Membrane</keyword>
<dbReference type="InterPro" id="IPR039910">
    <property type="entry name" value="D15-like"/>
</dbReference>
<evidence type="ECO:0000259" key="10">
    <source>
        <dbReference type="PROSITE" id="PS51779"/>
    </source>
</evidence>
<dbReference type="Pfam" id="PF01103">
    <property type="entry name" value="Omp85"/>
    <property type="match status" value="1"/>
</dbReference>
<dbReference type="InterPro" id="IPR023707">
    <property type="entry name" value="OM_assembly_BamA"/>
</dbReference>
<dbReference type="PANTHER" id="PTHR12815">
    <property type="entry name" value="SORTING AND ASSEMBLY MACHINERY SAMM50 PROTEIN FAMILY MEMBER"/>
    <property type="match status" value="1"/>
</dbReference>
<reference evidence="11 12" key="1">
    <citation type="submission" date="2018-03" db="EMBL/GenBank/DDBJ databases">
        <authorList>
            <person name="Keele B.F."/>
        </authorList>
    </citation>
    <scope>NUCLEOTIDE SEQUENCE [LARGE SCALE GENOMIC DNA]</scope>
    <source>
        <strain evidence="11 12">CECT 8599</strain>
    </source>
</reference>
<dbReference type="PIRSF" id="PIRSF006076">
    <property type="entry name" value="OM_assembly_OMP85"/>
    <property type="match status" value="1"/>
</dbReference>
<dbReference type="Pfam" id="PF07244">
    <property type="entry name" value="POTRA"/>
    <property type="match status" value="4"/>
</dbReference>
<dbReference type="GO" id="GO:0043165">
    <property type="term" value="P:Gram-negative-bacterium-type cell outer membrane assembly"/>
    <property type="evidence" value="ECO:0007669"/>
    <property type="project" value="UniProtKB-UniRule"/>
</dbReference>
<dbReference type="InterPro" id="IPR010827">
    <property type="entry name" value="BamA/TamA_POTRA"/>
</dbReference>
<dbReference type="GO" id="GO:0051205">
    <property type="term" value="P:protein insertion into membrane"/>
    <property type="evidence" value="ECO:0007669"/>
    <property type="project" value="UniProtKB-UniRule"/>
</dbReference>
<dbReference type="InterPro" id="IPR000184">
    <property type="entry name" value="Bac_surfAg_D15"/>
</dbReference>
<dbReference type="InterPro" id="IPR034746">
    <property type="entry name" value="POTRA"/>
</dbReference>
<evidence type="ECO:0000256" key="2">
    <source>
        <dbReference type="ARBA" id="ARBA00022452"/>
    </source>
</evidence>
<dbReference type="PANTHER" id="PTHR12815:SF23">
    <property type="entry name" value="OUTER MEMBRANE PROTEIN ASSEMBLY FACTOR BAMA"/>
    <property type="match status" value="1"/>
</dbReference>
<comment type="subunit">
    <text evidence="8">Part of the Bam complex.</text>
</comment>
<evidence type="ECO:0000256" key="3">
    <source>
        <dbReference type="ARBA" id="ARBA00022692"/>
    </source>
</evidence>
<keyword evidence="4 8" id="KW-0732">Signal</keyword>
<feature type="domain" description="POTRA" evidence="10">
    <location>
        <begin position="377"/>
        <end position="450"/>
    </location>
</feature>
<comment type="function">
    <text evidence="8">Part of the outer membrane protein assembly complex, which is involved in assembly and insertion of beta-barrel proteins into the outer membrane.</text>
</comment>
<feature type="domain" description="POTRA" evidence="10">
    <location>
        <begin position="124"/>
        <end position="201"/>
    </location>
</feature>
<keyword evidence="2 8" id="KW-1134">Transmembrane beta strand</keyword>
<gene>
    <name evidence="8 11" type="primary">bamA</name>
    <name evidence="11" type="ORF">ASD8599_02036</name>
</gene>
<keyword evidence="7 8" id="KW-0998">Cell outer membrane</keyword>
<keyword evidence="3 8" id="KW-0812">Transmembrane</keyword>
<dbReference type="Gene3D" id="2.40.160.50">
    <property type="entry name" value="membrane protein fhac: a member of the omp85/tpsb transporter family"/>
    <property type="match status" value="1"/>
</dbReference>